<dbReference type="InterPro" id="IPR003745">
    <property type="entry name" value="DUF166"/>
</dbReference>
<dbReference type="HOGENOM" id="CLU_110109_0_0_2"/>
<dbReference type="Proteomes" id="UP000006622">
    <property type="component" value="Chromosome"/>
</dbReference>
<evidence type="ECO:0000313" key="1">
    <source>
        <dbReference type="EMBL" id="AEH60253.1"/>
    </source>
</evidence>
<organism evidence="1 2">
    <name type="scientific">Methanosalsum zhilinae (strain DSM 4017 / NBRC 107636 / OCM 62 / WeN5)</name>
    <name type="common">Methanohalophilus zhilinae</name>
    <dbReference type="NCBI Taxonomy" id="679901"/>
    <lineage>
        <taxon>Archaea</taxon>
        <taxon>Methanobacteriati</taxon>
        <taxon>Methanobacteriota</taxon>
        <taxon>Stenosarchaea group</taxon>
        <taxon>Methanomicrobia</taxon>
        <taxon>Methanosarcinales</taxon>
        <taxon>Methanosarcinaceae</taxon>
        <taxon>Methanosalsum</taxon>
    </lineage>
</organism>
<proteinExistence type="predicted"/>
<sequence>MTVIGIITRGKYGKRLVKTLRSKTDLKSIVAQLPENAPQLIDEPLQFLEKAGFDYEVFDADIIITYSLHPDLTSAIANLAAKNGVKALIIPGGRSQAPVQELQKISRESGIYIENDEICCTLKENAFTSDFTSKLGTPELKISICEDKVSRVQVIRGAPCGSTWYMADKLKGVNVKEAPSMAGLLVQQYPCRAVRGTHGGIHESAEVHKRAVEMALLDECNLQKDFQENVNNE</sequence>
<dbReference type="AlphaFoldDB" id="F7XPC6"/>
<gene>
    <name evidence="1" type="ordered locus">Mzhil_0378</name>
</gene>
<dbReference type="EMBL" id="CP002101">
    <property type="protein sequence ID" value="AEH60253.1"/>
    <property type="molecule type" value="Genomic_DNA"/>
</dbReference>
<keyword evidence="2" id="KW-1185">Reference proteome</keyword>
<name>F7XPC6_METZD</name>
<dbReference type="KEGG" id="mzh:Mzhil_0378"/>
<accession>F7XPC6</accession>
<dbReference type="STRING" id="679901.Mzhil_0378"/>
<reference evidence="1 2" key="1">
    <citation type="submission" date="2010-07" db="EMBL/GenBank/DDBJ databases">
        <title>The complete genome of Methanosalsum zhilinae DSM 4017.</title>
        <authorList>
            <consortium name="US DOE Joint Genome Institute (JGI-PGF)"/>
            <person name="Lucas S."/>
            <person name="Copeland A."/>
            <person name="Lapidus A."/>
            <person name="Glavina del Rio T."/>
            <person name="Dalin E."/>
            <person name="Tice H."/>
            <person name="Bruce D."/>
            <person name="Goodwin L."/>
            <person name="Pitluck S."/>
            <person name="Kyrpides N."/>
            <person name="Mavromatis K."/>
            <person name="Ovchinnikova G."/>
            <person name="Daligault H."/>
            <person name="Detter J.C."/>
            <person name="Han C."/>
            <person name="Tapia R."/>
            <person name="Larimer F."/>
            <person name="Land M."/>
            <person name="Hauser L."/>
            <person name="Markowitz V."/>
            <person name="Cheng J.-F."/>
            <person name="Hugenholtz P."/>
            <person name="Woyke T."/>
            <person name="Wu D."/>
            <person name="Spring S."/>
            <person name="Schueler E."/>
            <person name="Brambilla E."/>
            <person name="Klenk H.-P."/>
            <person name="Eisen J.A."/>
        </authorList>
    </citation>
    <scope>NUCLEOTIDE SEQUENCE [LARGE SCALE GENOMIC DNA]</scope>
    <source>
        <strain evidence="2">DSM 4017 / NBRC 107636 / OCM 62 / WeN5</strain>
    </source>
</reference>
<protein>
    <recommendedName>
        <fullName evidence="3">Thymidylate synthase</fullName>
    </recommendedName>
</protein>
<evidence type="ECO:0000313" key="2">
    <source>
        <dbReference type="Proteomes" id="UP000006622"/>
    </source>
</evidence>
<dbReference type="RefSeq" id="WP_013897692.1">
    <property type="nucleotide sequence ID" value="NC_015676.1"/>
</dbReference>
<dbReference type="GeneID" id="10821983"/>
<evidence type="ECO:0008006" key="3">
    <source>
        <dbReference type="Google" id="ProtNLM"/>
    </source>
</evidence>
<dbReference type="OrthoDB" id="146618at2157"/>
<dbReference type="Pfam" id="PF02593">
    <property type="entry name" value="DUF166"/>
    <property type="match status" value="1"/>
</dbReference>